<gene>
    <name evidence="1" type="ORF">SDC9_91039</name>
</gene>
<dbReference type="EMBL" id="VSSQ01010444">
    <property type="protein sequence ID" value="MPM44361.1"/>
    <property type="molecule type" value="Genomic_DNA"/>
</dbReference>
<dbReference type="AntiFam" id="ANF00095">
    <property type="entry name" value="Shadow ORF (opposite ABC transporters)"/>
</dbReference>
<evidence type="ECO:0000313" key="1">
    <source>
        <dbReference type="EMBL" id="MPM44361.1"/>
    </source>
</evidence>
<proteinExistence type="predicted"/>
<sequence>MVRIAELALQPQAHVLHQREMREHGRDLKRADHATPRNLRRRLAGDVLTIELDGARGGLKKLGQQVEAGSLPRAVGADQCMDRAAAHGQVHIADSGETLEFLGEV</sequence>
<comment type="caution">
    <text evidence="1">The sequence shown here is derived from an EMBL/GenBank/DDBJ whole genome shotgun (WGS) entry which is preliminary data.</text>
</comment>
<name>A0A644ZWQ6_9ZZZZ</name>
<accession>A0A644ZWQ6</accession>
<dbReference type="AlphaFoldDB" id="A0A644ZWQ6"/>
<protein>
    <submittedName>
        <fullName evidence="1">Uncharacterized protein</fullName>
    </submittedName>
</protein>
<organism evidence="1">
    <name type="scientific">bioreactor metagenome</name>
    <dbReference type="NCBI Taxonomy" id="1076179"/>
    <lineage>
        <taxon>unclassified sequences</taxon>
        <taxon>metagenomes</taxon>
        <taxon>ecological metagenomes</taxon>
    </lineage>
</organism>
<reference evidence="1" key="1">
    <citation type="submission" date="2019-08" db="EMBL/GenBank/DDBJ databases">
        <authorList>
            <person name="Kucharzyk K."/>
            <person name="Murdoch R.W."/>
            <person name="Higgins S."/>
            <person name="Loffler F."/>
        </authorList>
    </citation>
    <scope>NUCLEOTIDE SEQUENCE</scope>
</reference>